<keyword evidence="13" id="KW-0347">Helicase</keyword>
<dbReference type="PANTHER" id="PTHR30195:SF15">
    <property type="entry name" value="TYPE I RESTRICTION ENZYME HINDI ENDONUCLEASE SUBUNIT"/>
    <property type="match status" value="1"/>
</dbReference>
<dbReference type="InterPro" id="IPR014001">
    <property type="entry name" value="Helicase_ATP-bd"/>
</dbReference>
<accession>A0A921ISG7</accession>
<evidence type="ECO:0000256" key="4">
    <source>
        <dbReference type="ARBA" id="ARBA00022722"/>
    </source>
</evidence>
<comment type="similarity">
    <text evidence="2">Belongs to the HsdR family.</text>
</comment>
<reference evidence="13" key="1">
    <citation type="journal article" date="2021" name="PeerJ">
        <title>Extensive microbial diversity within the chicken gut microbiome revealed by metagenomics and culture.</title>
        <authorList>
            <person name="Gilroy R."/>
            <person name="Ravi A."/>
            <person name="Getino M."/>
            <person name="Pursley I."/>
            <person name="Horton D.L."/>
            <person name="Alikhan N.F."/>
            <person name="Baker D."/>
            <person name="Gharbi K."/>
            <person name="Hall N."/>
            <person name="Watson M."/>
            <person name="Adriaenssens E.M."/>
            <person name="Foster-Nyarko E."/>
            <person name="Jarju S."/>
            <person name="Secka A."/>
            <person name="Antonio M."/>
            <person name="Oren A."/>
            <person name="Chaudhuri R.R."/>
            <person name="La Ragione R."/>
            <person name="Hildebrand F."/>
            <person name="Pallen M.J."/>
        </authorList>
    </citation>
    <scope>NUCLEOTIDE SEQUENCE</scope>
    <source>
        <strain evidence="13">ChiHjej13B12-9602</strain>
    </source>
</reference>
<evidence type="ECO:0000256" key="6">
    <source>
        <dbReference type="ARBA" id="ARBA00022747"/>
    </source>
</evidence>
<keyword evidence="7" id="KW-0255">Endonuclease</keyword>
<keyword evidence="5" id="KW-0547">Nucleotide-binding</keyword>
<feature type="domain" description="Helicase ATP-binding" evidence="12">
    <location>
        <begin position="311"/>
        <end position="489"/>
    </location>
</feature>
<sequence>MGRPEDKYVKIPALVHASRIGYTYVSIHGKTPSVDYDGDTNIFYDSFRAALSRINGRDVDKEKTRYLVAQLRLKLGGDDLGRALFTCLQTGLEGYRLLDFDDPRNNTFEVVTELPCENGEDSFRPDITFLVNGMPLCFMEVKRQNNKDGIQAERDRMFRRFKNPVYRRFVNITQVMAFSNNQEYDDEDRHQLQGSFYASSAYGRLSFSHFREEDEAGMLSLVADRDEAAERSICKDNNLAAYYGSAEYESSALPDTPANRIITSLFSPERLLFILRYGICYVEKVDDDGIPHLQKHVMRYPQLFATMAVRRALDEGRRKGVIWHTQGSGKTALSFFLTRYLRDYYQERNQIARFFFIVDRLDLADQAALEFRSRGAVVNVVNSREEFGNALKGSGDDTDVVTDDRTPVITVVNIQKFDEGSKATSFDYDLNVQRVYFIDEAHRDYKNGGAFLTNLVTSDRDSVKLALTGTPLVDGRKGNATKQVFGDYIHKYFYNQSIADGYTLKLLREDVRTEFKLKMQQVMKELREIKKLVKLDEVFTHESYVHPLADYIVEDYLQSQIALNDETIGAMVVAYSAPQARAIYDYLAGLDPDIATELVVDEDDQKRVASRLILHDEGTKEYRREICDSFKKDDSPINILVVYNMLLTGFDAHRLKKLYLCRPIKAHNLLQALTRVNRPYKNMAFGYVVDFADITEEYDKTNRAYLAELTDELGDATSEYSSLFEDPKVVEADLARIKDILFEYTTDNVVEFQNEIGQIDDKAKLYELRNALARYKDLRNVAKMHGYEWLYDRFDVGKAQELLREVSNRIQMINNKEALALKDMSTGAVNVLLSQIEFTFRRIGTDELAIADEFQDKLRRTYGSFAGNIDNDDPEYVNLLDELRRKFEKLDIEEMTSADMMASMDELDDLRRRMEELNRRDAQLAKKYGGDVKFARTHKRAMRTPPPLTTSSTVLFSILDRVKDAADQTVLGNHNLLGNRSYFEQSVRRMLVQSCKTEGIKFTAPQVRGIADFIAGEYIDEGGKAA</sequence>
<dbReference type="InterPro" id="IPR027417">
    <property type="entry name" value="P-loop_NTPase"/>
</dbReference>
<reference evidence="13" key="2">
    <citation type="submission" date="2021-09" db="EMBL/GenBank/DDBJ databases">
        <authorList>
            <person name="Gilroy R."/>
        </authorList>
    </citation>
    <scope>NUCLEOTIDE SEQUENCE</scope>
    <source>
        <strain evidence="13">ChiHjej13B12-9602</strain>
    </source>
</reference>
<dbReference type="AlphaFoldDB" id="A0A921ISG7"/>
<evidence type="ECO:0000256" key="8">
    <source>
        <dbReference type="ARBA" id="ARBA00022801"/>
    </source>
</evidence>
<evidence type="ECO:0000256" key="9">
    <source>
        <dbReference type="ARBA" id="ARBA00022840"/>
    </source>
</evidence>
<evidence type="ECO:0000313" key="14">
    <source>
        <dbReference type="Proteomes" id="UP000753256"/>
    </source>
</evidence>
<dbReference type="GO" id="GO:0009307">
    <property type="term" value="P:DNA restriction-modification system"/>
    <property type="evidence" value="ECO:0007669"/>
    <property type="project" value="UniProtKB-KW"/>
</dbReference>
<dbReference type="Gene3D" id="3.90.1570.50">
    <property type="match status" value="1"/>
</dbReference>
<evidence type="ECO:0000256" key="11">
    <source>
        <dbReference type="SAM" id="Coils"/>
    </source>
</evidence>
<evidence type="ECO:0000259" key="12">
    <source>
        <dbReference type="PROSITE" id="PS51192"/>
    </source>
</evidence>
<comment type="caution">
    <text evidence="13">The sequence shown here is derived from an EMBL/GenBank/DDBJ whole genome shotgun (WGS) entry which is preliminary data.</text>
</comment>
<keyword evidence="6" id="KW-0680">Restriction system</keyword>
<evidence type="ECO:0000313" key="13">
    <source>
        <dbReference type="EMBL" id="HJG36399.1"/>
    </source>
</evidence>
<keyword evidence="9" id="KW-0067">ATP-binding</keyword>
<keyword evidence="4" id="KW-0540">Nuclease</keyword>
<dbReference type="CDD" id="cd22332">
    <property type="entry name" value="HsdR_N"/>
    <property type="match status" value="1"/>
</dbReference>
<evidence type="ECO:0000256" key="1">
    <source>
        <dbReference type="ARBA" id="ARBA00000851"/>
    </source>
</evidence>
<dbReference type="InterPro" id="IPR040980">
    <property type="entry name" value="SWI2_SNF2"/>
</dbReference>
<dbReference type="InterPro" id="IPR051268">
    <property type="entry name" value="Type-I_R_enzyme_R_subunit"/>
</dbReference>
<dbReference type="Gene3D" id="3.40.50.300">
    <property type="entry name" value="P-loop containing nucleotide triphosphate hydrolases"/>
    <property type="match status" value="2"/>
</dbReference>
<dbReference type="PANTHER" id="PTHR30195">
    <property type="entry name" value="TYPE I SITE-SPECIFIC DEOXYRIBONUCLEASE PROTEIN SUBUNIT M AND R"/>
    <property type="match status" value="1"/>
</dbReference>
<dbReference type="InterPro" id="IPR055180">
    <property type="entry name" value="HsdR_RecA-like_helicase_dom_2"/>
</dbReference>
<dbReference type="GO" id="GO:0003677">
    <property type="term" value="F:DNA binding"/>
    <property type="evidence" value="ECO:0007669"/>
    <property type="project" value="UniProtKB-KW"/>
</dbReference>
<gene>
    <name evidence="13" type="ORF">K8V70_00825</name>
</gene>
<dbReference type="Pfam" id="PF22679">
    <property type="entry name" value="T1R_D3-like"/>
    <property type="match status" value="1"/>
</dbReference>
<evidence type="ECO:0000256" key="10">
    <source>
        <dbReference type="ARBA" id="ARBA00023125"/>
    </source>
</evidence>
<dbReference type="GO" id="GO:0005524">
    <property type="term" value="F:ATP binding"/>
    <property type="evidence" value="ECO:0007669"/>
    <property type="project" value="UniProtKB-KW"/>
</dbReference>
<dbReference type="SMART" id="SM00487">
    <property type="entry name" value="DEXDc"/>
    <property type="match status" value="1"/>
</dbReference>
<dbReference type="EMBL" id="DYUZ01000006">
    <property type="protein sequence ID" value="HJG36399.1"/>
    <property type="molecule type" value="Genomic_DNA"/>
</dbReference>
<evidence type="ECO:0000256" key="7">
    <source>
        <dbReference type="ARBA" id="ARBA00022759"/>
    </source>
</evidence>
<dbReference type="RefSeq" id="WP_273188555.1">
    <property type="nucleotide sequence ID" value="NZ_DYUZ01000006.1"/>
</dbReference>
<keyword evidence="11" id="KW-0175">Coiled coil</keyword>
<organism evidence="13 14">
    <name type="scientific">Enorma phocaeensis</name>
    <dbReference type="NCBI Taxonomy" id="1871019"/>
    <lineage>
        <taxon>Bacteria</taxon>
        <taxon>Bacillati</taxon>
        <taxon>Actinomycetota</taxon>
        <taxon>Coriobacteriia</taxon>
        <taxon>Coriobacteriales</taxon>
        <taxon>Coriobacteriaceae</taxon>
        <taxon>Enorma</taxon>
    </lineage>
</organism>
<feature type="coiled-coil region" evidence="11">
    <location>
        <begin position="900"/>
        <end position="927"/>
    </location>
</feature>
<comment type="catalytic activity">
    <reaction evidence="1">
        <text>Endonucleolytic cleavage of DNA to give random double-stranded fragments with terminal 5'-phosphates, ATP is simultaneously hydrolyzed.</text>
        <dbReference type="EC" id="3.1.21.3"/>
    </reaction>
</comment>
<evidence type="ECO:0000256" key="3">
    <source>
        <dbReference type="ARBA" id="ARBA00012654"/>
    </source>
</evidence>
<dbReference type="PROSITE" id="PS51192">
    <property type="entry name" value="HELICASE_ATP_BIND_1"/>
    <property type="match status" value="1"/>
</dbReference>
<evidence type="ECO:0000256" key="5">
    <source>
        <dbReference type="ARBA" id="ARBA00022741"/>
    </source>
</evidence>
<keyword evidence="10" id="KW-0238">DNA-binding</keyword>
<dbReference type="Pfam" id="PF04313">
    <property type="entry name" value="HSDR_N"/>
    <property type="match status" value="1"/>
</dbReference>
<keyword evidence="8" id="KW-0378">Hydrolase</keyword>
<proteinExistence type="inferred from homology"/>
<dbReference type="SUPFAM" id="SSF52540">
    <property type="entry name" value="P-loop containing nucleoside triphosphate hydrolases"/>
    <property type="match status" value="2"/>
</dbReference>
<name>A0A921ISG7_9ACTN</name>
<dbReference type="Proteomes" id="UP000753256">
    <property type="component" value="Unassembled WGS sequence"/>
</dbReference>
<dbReference type="EC" id="3.1.21.3" evidence="3"/>
<dbReference type="InterPro" id="IPR007409">
    <property type="entry name" value="Restrct_endonuc_type1_HsdR_N"/>
</dbReference>
<evidence type="ECO:0000256" key="2">
    <source>
        <dbReference type="ARBA" id="ARBA00008598"/>
    </source>
</evidence>
<dbReference type="GO" id="GO:0004386">
    <property type="term" value="F:helicase activity"/>
    <property type="evidence" value="ECO:0007669"/>
    <property type="project" value="UniProtKB-KW"/>
</dbReference>
<protein>
    <recommendedName>
        <fullName evidence="3">type I site-specific deoxyribonuclease</fullName>
        <ecNumber evidence="3">3.1.21.3</ecNumber>
    </recommendedName>
</protein>
<dbReference type="Pfam" id="PF18766">
    <property type="entry name" value="SWI2_SNF2"/>
    <property type="match status" value="1"/>
</dbReference>
<dbReference type="GO" id="GO:0009035">
    <property type="term" value="F:type I site-specific deoxyribonuclease activity"/>
    <property type="evidence" value="ECO:0007669"/>
    <property type="project" value="UniProtKB-EC"/>
</dbReference>